<evidence type="ECO:0000313" key="2">
    <source>
        <dbReference type="Proteomes" id="UP000383122"/>
    </source>
</evidence>
<proteinExistence type="predicted"/>
<dbReference type="AlphaFoldDB" id="A0A5E5A7S0"/>
<evidence type="ECO:0000313" key="1">
    <source>
        <dbReference type="EMBL" id="VVE68862.1"/>
    </source>
</evidence>
<gene>
    <name evidence="1" type="ORF">PAN31117_03095</name>
</gene>
<name>A0A5E5A7S0_9BURK</name>
<keyword evidence="2" id="KW-1185">Reference proteome</keyword>
<protein>
    <submittedName>
        <fullName evidence="1">Uncharacterized protein</fullName>
    </submittedName>
</protein>
<organism evidence="1 2">
    <name type="scientific">Pandoraea anapnoica</name>
    <dbReference type="NCBI Taxonomy" id="2508301"/>
    <lineage>
        <taxon>Bacteria</taxon>
        <taxon>Pseudomonadati</taxon>
        <taxon>Pseudomonadota</taxon>
        <taxon>Betaproteobacteria</taxon>
        <taxon>Burkholderiales</taxon>
        <taxon>Burkholderiaceae</taxon>
        <taxon>Pandoraea</taxon>
    </lineage>
</organism>
<sequence>MPVFELYNPDGSLQLDLSKRLSRKIGQVAVTGSGSFSVSVSNANCRVWAFSNVSGSAVGTVVSLRTSGNVVSYSVYSPSGATVTVFYGEY</sequence>
<reference evidence="1 2" key="1">
    <citation type="submission" date="2019-08" db="EMBL/GenBank/DDBJ databases">
        <authorList>
            <person name="Peeters C."/>
        </authorList>
    </citation>
    <scope>NUCLEOTIDE SEQUENCE [LARGE SCALE GENOMIC DNA]</scope>
    <source>
        <strain evidence="1 2">LMG 31117</strain>
    </source>
</reference>
<dbReference type="Proteomes" id="UP000383122">
    <property type="component" value="Unassembled WGS sequence"/>
</dbReference>
<dbReference type="EMBL" id="CABPSP010000009">
    <property type="protein sequence ID" value="VVE68862.1"/>
    <property type="molecule type" value="Genomic_DNA"/>
</dbReference>
<accession>A0A5E5A7S0</accession>